<gene>
    <name evidence="1" type="ORF">HIJ39_20905</name>
</gene>
<protein>
    <submittedName>
        <fullName evidence="1">ATP-binding protein</fullName>
    </submittedName>
</protein>
<dbReference type="AlphaFoldDB" id="A0A7Y0L870"/>
<keyword evidence="2" id="KW-1185">Reference proteome</keyword>
<proteinExistence type="predicted"/>
<evidence type="ECO:0000313" key="2">
    <source>
        <dbReference type="Proteomes" id="UP000533476"/>
    </source>
</evidence>
<keyword evidence="1" id="KW-0067">ATP-binding</keyword>
<reference evidence="1 2" key="1">
    <citation type="submission" date="2020-04" db="EMBL/GenBank/DDBJ databases">
        <authorList>
            <person name="Zhang R."/>
            <person name="Schippers A."/>
        </authorList>
    </citation>
    <scope>NUCLEOTIDE SEQUENCE [LARGE SCALE GENOMIC DNA]</scope>
    <source>
        <strain evidence="1 2">DSM 109850</strain>
    </source>
</reference>
<sequence>MKRLATSLRANGARNRNRTFVGRDAERQRLARWLRSESAPTTIVDITGLGGIGKSTLLNVFLHDAEECGAYTAWIDGRACFGTPEGVLRHLPATFLQWMQTPDVDTKWVLGIDNFEALRDLGGWLRHNFFAVGPASNLLILVCERNSSLMEWRLDLDWAGRVEEWALEPFTIGEAITFLRRRGIPFDANMAVVGQVPLTLAIYADLYQRGALEGEGVRMAREAFSATLLKEVLHTEWREAINVLCLVSRAHLDFLNAVLEQPLSVADYRQLASVSFVTDTPSGLGLHDLAAGELLREFRRCQPEAFHRLRCKVIGELARAWQQAPDNREDGRLAHDLVRLVGRDLEPWRDYADLYEDPHGLEIVPYEPADRLDALQCLNEWARPAIPMSLARTGCVVRCCGGQDAPHHPHGTRPFGAIRGHNLPSTGHPGHLRHLKRLCSRHYGASCRASSSRRRPLPAG</sequence>
<dbReference type="RefSeq" id="WP_169102979.1">
    <property type="nucleotide sequence ID" value="NZ_JABBVZ010000147.1"/>
</dbReference>
<dbReference type="Proteomes" id="UP000533476">
    <property type="component" value="Unassembled WGS sequence"/>
</dbReference>
<evidence type="ECO:0000313" key="1">
    <source>
        <dbReference type="EMBL" id="NMP24772.1"/>
    </source>
</evidence>
<dbReference type="GO" id="GO:0005524">
    <property type="term" value="F:ATP binding"/>
    <property type="evidence" value="ECO:0007669"/>
    <property type="project" value="UniProtKB-KW"/>
</dbReference>
<dbReference type="Gene3D" id="3.40.50.300">
    <property type="entry name" value="P-loop containing nucleotide triphosphate hydrolases"/>
    <property type="match status" value="1"/>
</dbReference>
<dbReference type="InterPro" id="IPR027417">
    <property type="entry name" value="P-loop_NTPase"/>
</dbReference>
<name>A0A7Y0L870_9FIRM</name>
<accession>A0A7Y0L870</accession>
<comment type="caution">
    <text evidence="1">The sequence shown here is derived from an EMBL/GenBank/DDBJ whole genome shotgun (WGS) entry which is preliminary data.</text>
</comment>
<organism evidence="1 2">
    <name type="scientific">Sulfobacillus harzensis</name>
    <dbReference type="NCBI Taxonomy" id="2729629"/>
    <lineage>
        <taxon>Bacteria</taxon>
        <taxon>Bacillati</taxon>
        <taxon>Bacillota</taxon>
        <taxon>Clostridia</taxon>
        <taxon>Eubacteriales</taxon>
        <taxon>Clostridiales Family XVII. Incertae Sedis</taxon>
        <taxon>Sulfobacillus</taxon>
    </lineage>
</organism>
<dbReference type="EMBL" id="JABBVZ010000147">
    <property type="protein sequence ID" value="NMP24772.1"/>
    <property type="molecule type" value="Genomic_DNA"/>
</dbReference>
<keyword evidence="1" id="KW-0547">Nucleotide-binding</keyword>
<dbReference type="SUPFAM" id="SSF52540">
    <property type="entry name" value="P-loop containing nucleoside triphosphate hydrolases"/>
    <property type="match status" value="1"/>
</dbReference>